<organism evidence="6 7">
    <name type="scientific">Elongatibacter sediminis</name>
    <dbReference type="NCBI Taxonomy" id="3119006"/>
    <lineage>
        <taxon>Bacteria</taxon>
        <taxon>Pseudomonadati</taxon>
        <taxon>Pseudomonadota</taxon>
        <taxon>Gammaproteobacteria</taxon>
        <taxon>Chromatiales</taxon>
        <taxon>Wenzhouxiangellaceae</taxon>
        <taxon>Elongatibacter</taxon>
    </lineage>
</organism>
<comment type="caution">
    <text evidence="6">The sequence shown here is derived from an EMBL/GenBank/DDBJ whole genome shotgun (WGS) entry which is preliminary data.</text>
</comment>
<sequence>MIQAHEFIEPAKSLGFRFWAGVPCSFLTPFINAVIDDGGMQYVSSANEGDAVATASGAALGGQPAVAMMQNSGLGNAVSPLSSLNWVFRIPILLIVTLRGEPGLGDEPQHELMGQITGAMLERLQIPWRYFPVEPAEVESALAEACEHMNRTGRPYALIMRKGSVAPVSLQSEWRPNVRPALFREELTCTAEAALTRREVLGTVIDATPADHSIVIGTTGYTGRELFALADRPNHLYLVGSMGCASSLGLGLSMACRDRDVVVVDGDGAALMRMGNLATVGAYGGPRLRHLVLDNGVHESTGGQATVSSAVSFAAAASACGYRHAEEAVDQEALDRFVRETTGPAMQHFRIRRGVPSGLPRPDVSPPQVCRRLMGALGVEAPWSDI</sequence>
<dbReference type="AlphaFoldDB" id="A0AAW9REF9"/>
<dbReference type="Pfam" id="PF02775">
    <property type="entry name" value="TPP_enzyme_C"/>
    <property type="match status" value="1"/>
</dbReference>
<dbReference type="SUPFAM" id="SSF52518">
    <property type="entry name" value="Thiamin diphosphate-binding fold (THDP-binding)"/>
    <property type="match status" value="2"/>
</dbReference>
<name>A0AAW9REF9_9GAMM</name>
<evidence type="ECO:0000256" key="2">
    <source>
        <dbReference type="ARBA" id="ARBA00023052"/>
    </source>
</evidence>
<dbReference type="GO" id="GO:0033980">
    <property type="term" value="F:phosphonopyruvate decarboxylase activity"/>
    <property type="evidence" value="ECO:0007669"/>
    <property type="project" value="UniProtKB-EC"/>
</dbReference>
<reference evidence="6 7" key="1">
    <citation type="submission" date="2024-02" db="EMBL/GenBank/DDBJ databases">
        <title>A novel Wenzhouxiangellaceae bacterium, isolated from coastal sediments.</title>
        <authorList>
            <person name="Du Z.-J."/>
            <person name="Ye Y.-Q."/>
            <person name="Zhang X.-Y."/>
        </authorList>
    </citation>
    <scope>NUCLEOTIDE SEQUENCE [LARGE SCALE GENOMIC DNA]</scope>
    <source>
        <strain evidence="6 7">CH-27</strain>
    </source>
</reference>
<keyword evidence="7" id="KW-1185">Reference proteome</keyword>
<dbReference type="NCBIfam" id="TIGR03297">
    <property type="entry name" value="Ppyr-DeCO2ase"/>
    <property type="match status" value="1"/>
</dbReference>
<dbReference type="PANTHER" id="PTHR42818:SF1">
    <property type="entry name" value="SULFOPYRUVATE DECARBOXYLASE"/>
    <property type="match status" value="1"/>
</dbReference>
<evidence type="ECO:0000313" key="7">
    <source>
        <dbReference type="Proteomes" id="UP001359886"/>
    </source>
</evidence>
<evidence type="ECO:0000259" key="4">
    <source>
        <dbReference type="Pfam" id="PF02775"/>
    </source>
</evidence>
<proteinExistence type="predicted"/>
<gene>
    <name evidence="6" type="primary">aepY</name>
    <name evidence="6" type="ORF">V3330_12810</name>
</gene>
<evidence type="ECO:0000256" key="3">
    <source>
        <dbReference type="ARBA" id="ARBA00023239"/>
    </source>
</evidence>
<keyword evidence="2" id="KW-0786">Thiamine pyrophosphate</keyword>
<dbReference type="Pfam" id="PF02776">
    <property type="entry name" value="TPP_enzyme_N"/>
    <property type="match status" value="1"/>
</dbReference>
<dbReference type="InterPro" id="IPR011766">
    <property type="entry name" value="TPP_enzyme_TPP-bd"/>
</dbReference>
<dbReference type="InterPro" id="IPR017684">
    <property type="entry name" value="Phosphono-pyrv_decarboxylase"/>
</dbReference>
<evidence type="ECO:0000256" key="1">
    <source>
        <dbReference type="ARBA" id="ARBA00022793"/>
    </source>
</evidence>
<feature type="domain" description="Thiamine pyrophosphate enzyme TPP-binding" evidence="4">
    <location>
        <begin position="232"/>
        <end position="325"/>
    </location>
</feature>
<dbReference type="EC" id="4.1.1.82" evidence="6"/>
<evidence type="ECO:0000313" key="6">
    <source>
        <dbReference type="EMBL" id="MEJ8568507.1"/>
    </source>
</evidence>
<dbReference type="CDD" id="cd07035">
    <property type="entry name" value="TPP_PYR_POX_like"/>
    <property type="match status" value="1"/>
</dbReference>
<dbReference type="InterPro" id="IPR051818">
    <property type="entry name" value="TPP_dependent_decarboxylase"/>
</dbReference>
<keyword evidence="3 6" id="KW-0456">Lyase</keyword>
<dbReference type="Gene3D" id="3.40.50.970">
    <property type="match status" value="2"/>
</dbReference>
<dbReference type="InterPro" id="IPR029061">
    <property type="entry name" value="THDP-binding"/>
</dbReference>
<dbReference type="InterPro" id="IPR012001">
    <property type="entry name" value="Thiamin_PyroP_enz_TPP-bd_dom"/>
</dbReference>
<protein>
    <submittedName>
        <fullName evidence="6">Phosphonopyruvate decarboxylase</fullName>
        <ecNumber evidence="6">4.1.1.82</ecNumber>
    </submittedName>
</protein>
<dbReference type="GO" id="GO:0032923">
    <property type="term" value="P:organic phosphonate biosynthetic process"/>
    <property type="evidence" value="ECO:0007669"/>
    <property type="project" value="InterPro"/>
</dbReference>
<dbReference type="Proteomes" id="UP001359886">
    <property type="component" value="Unassembled WGS sequence"/>
</dbReference>
<feature type="domain" description="Thiamine pyrophosphate enzyme N-terminal TPP-binding" evidence="5">
    <location>
        <begin position="10"/>
        <end position="111"/>
    </location>
</feature>
<keyword evidence="1" id="KW-0210">Decarboxylase</keyword>
<accession>A0AAW9REF9</accession>
<dbReference type="RefSeq" id="WP_354695829.1">
    <property type="nucleotide sequence ID" value="NZ_JAZHOG010000008.1"/>
</dbReference>
<evidence type="ECO:0000259" key="5">
    <source>
        <dbReference type="Pfam" id="PF02776"/>
    </source>
</evidence>
<dbReference type="GO" id="GO:0030976">
    <property type="term" value="F:thiamine pyrophosphate binding"/>
    <property type="evidence" value="ECO:0007669"/>
    <property type="project" value="InterPro"/>
</dbReference>
<dbReference type="PANTHER" id="PTHR42818">
    <property type="entry name" value="SULFOPYRUVATE DECARBOXYLASE SUBUNIT ALPHA"/>
    <property type="match status" value="1"/>
</dbReference>
<dbReference type="EMBL" id="JAZHOG010000008">
    <property type="protein sequence ID" value="MEJ8568507.1"/>
    <property type="molecule type" value="Genomic_DNA"/>
</dbReference>